<organism evidence="1">
    <name type="scientific">Aspergillus niger</name>
    <dbReference type="NCBI Taxonomy" id="5061"/>
    <lineage>
        <taxon>Eukaryota</taxon>
        <taxon>Fungi</taxon>
        <taxon>Dikarya</taxon>
        <taxon>Ascomycota</taxon>
        <taxon>Pezizomycotina</taxon>
        <taxon>Eurotiomycetes</taxon>
        <taxon>Eurotiomycetidae</taxon>
        <taxon>Eurotiales</taxon>
        <taxon>Aspergillaceae</taxon>
        <taxon>Aspergillus</taxon>
        <taxon>Aspergillus subgen. Circumdati</taxon>
    </lineage>
</organism>
<protein>
    <submittedName>
        <fullName evidence="1">Uncharacterized protein</fullName>
    </submittedName>
</protein>
<gene>
    <name evidence="1" type="ORF">An01g09680</name>
</gene>
<dbReference type="AlphaFoldDB" id="A0AAJ8BNU3"/>
<accession>A0AAJ8BNU3</accession>
<dbReference type="KEGG" id="ang:An01g09680"/>
<reference evidence="1" key="2">
    <citation type="submission" date="2025-08" db="UniProtKB">
        <authorList>
            <consortium name="RefSeq"/>
        </authorList>
    </citation>
    <scope>IDENTIFICATION</scope>
</reference>
<sequence length="164" mass="17574">MATIELDVPAANEGRYVGELLFFAVDYHIGFVKPSEALDLSRDRQGLVLLLVAVAVASDRLYCSTAACWCPKRQWRGDSQLPLTHSLTLTAAPLPSMRDTCQPRLAAISASSGDITTLALCEIWMDALLAVEYLSADNTSKNLSAAYLVSGDKIGGTPQSVIAN</sequence>
<dbReference type="RefSeq" id="XP_059599716.1">
    <property type="nucleotide sequence ID" value="XM_059750659.1"/>
</dbReference>
<proteinExistence type="predicted"/>
<reference evidence="1" key="1">
    <citation type="submission" date="2025-02" db="EMBL/GenBank/DDBJ databases">
        <authorList>
            <consortium name="NCBI Genome Project"/>
        </authorList>
    </citation>
    <scope>NUCLEOTIDE SEQUENCE</scope>
</reference>
<name>A0AAJ8BNU3_ASPNG</name>
<dbReference type="GeneID" id="84590053"/>
<evidence type="ECO:0000313" key="1">
    <source>
        <dbReference type="RefSeq" id="XP_059599716.1"/>
    </source>
</evidence>